<proteinExistence type="predicted"/>
<feature type="compositionally biased region" description="Low complexity" evidence="1">
    <location>
        <begin position="37"/>
        <end position="59"/>
    </location>
</feature>
<dbReference type="EMBL" id="SGPM01000146">
    <property type="protein sequence ID" value="THH28986.1"/>
    <property type="molecule type" value="Genomic_DNA"/>
</dbReference>
<sequence length="159" mass="16931">MQPVDHEQPSSSLKSASFFTALSNTCRIILAQDIIPDPRSSSSSATTSPSPAPSNTADDAAPEVNVGEIPRAAVTKVNHRLTGHTVQTMLWGATRGWTTLTANKTSVKAILREMKTSGNAVWERTTGHVDSGGETEVAALWVVEPRSLAEGMRADFQAT</sequence>
<protein>
    <submittedName>
        <fullName evidence="2">Uncharacterized protein</fullName>
    </submittedName>
</protein>
<keyword evidence="3" id="KW-1185">Reference proteome</keyword>
<comment type="caution">
    <text evidence="2">The sequence shown here is derived from an EMBL/GenBank/DDBJ whole genome shotgun (WGS) entry which is preliminary data.</text>
</comment>
<reference evidence="2 3" key="1">
    <citation type="submission" date="2019-02" db="EMBL/GenBank/DDBJ databases">
        <title>Genome sequencing of the rare red list fungi Antrodiella citrinella (Flaviporus citrinellus).</title>
        <authorList>
            <person name="Buettner E."/>
            <person name="Kellner H."/>
        </authorList>
    </citation>
    <scope>NUCLEOTIDE SEQUENCE [LARGE SCALE GENOMIC DNA]</scope>
    <source>
        <strain evidence="2 3">DSM 108506</strain>
    </source>
</reference>
<dbReference type="Proteomes" id="UP000308730">
    <property type="component" value="Unassembled WGS sequence"/>
</dbReference>
<evidence type="ECO:0000313" key="3">
    <source>
        <dbReference type="Proteomes" id="UP000308730"/>
    </source>
</evidence>
<feature type="region of interest" description="Disordered" evidence="1">
    <location>
        <begin position="37"/>
        <end position="64"/>
    </location>
</feature>
<organism evidence="2 3">
    <name type="scientific">Antrodiella citrinella</name>
    <dbReference type="NCBI Taxonomy" id="2447956"/>
    <lineage>
        <taxon>Eukaryota</taxon>
        <taxon>Fungi</taxon>
        <taxon>Dikarya</taxon>
        <taxon>Basidiomycota</taxon>
        <taxon>Agaricomycotina</taxon>
        <taxon>Agaricomycetes</taxon>
        <taxon>Polyporales</taxon>
        <taxon>Steccherinaceae</taxon>
        <taxon>Antrodiella</taxon>
    </lineage>
</organism>
<gene>
    <name evidence="2" type="ORF">EUX98_g5208</name>
</gene>
<dbReference type="AlphaFoldDB" id="A0A4S4MS18"/>
<dbReference type="OrthoDB" id="14527at2759"/>
<name>A0A4S4MS18_9APHY</name>
<accession>A0A4S4MS18</accession>
<evidence type="ECO:0000256" key="1">
    <source>
        <dbReference type="SAM" id="MobiDB-lite"/>
    </source>
</evidence>
<evidence type="ECO:0000313" key="2">
    <source>
        <dbReference type="EMBL" id="THH28986.1"/>
    </source>
</evidence>